<keyword evidence="3" id="KW-0804">Transcription</keyword>
<protein>
    <submittedName>
        <fullName evidence="6">Helix-turn-helix transcriptional regulator</fullName>
    </submittedName>
</protein>
<gene>
    <name evidence="6" type="ORF">FGS76_18870</name>
</gene>
<dbReference type="PANTHER" id="PTHR47893">
    <property type="entry name" value="REGULATORY PROTEIN PCHR"/>
    <property type="match status" value="1"/>
</dbReference>
<dbReference type="InterPro" id="IPR053142">
    <property type="entry name" value="PchR_regulatory_protein"/>
</dbReference>
<evidence type="ECO:0000256" key="4">
    <source>
        <dbReference type="SAM" id="MobiDB-lite"/>
    </source>
</evidence>
<dbReference type="Gene3D" id="1.10.10.60">
    <property type="entry name" value="Homeodomain-like"/>
    <property type="match status" value="1"/>
</dbReference>
<dbReference type="EMBL" id="VCQT01000046">
    <property type="protein sequence ID" value="TMW10593.1"/>
    <property type="molecule type" value="Genomic_DNA"/>
</dbReference>
<sequence>MRSGPVPAPEPSPGWQHQGHADASGETRIARYTVEPGFTLVRSQVRGHRTRRESSQRPPGERLLIITYGLSGTSSFHERRGHRPRFQAGFTTVTGFDDVDGERVFPPQQEIGQLRLILTEQALAGYVGRRQTATLLQAGAPPRTLDFSATDRASQGHVAALYRAPERPPPHALALKTTALTLLGEPLQRLLERHGDTQPHALEKVERADALLRDALDQPLCLTTLAARVGLGERQLRRGFQRVFGVSPRQRFQRLRLEYARQLLAGGAPVSGVAYRLGYAHPANFTAAYRRHFGQPPKYSRR</sequence>
<name>A0ABY2XG59_9GAMM</name>
<accession>A0ABY2XG59</accession>
<dbReference type="SMART" id="SM00342">
    <property type="entry name" value="HTH_ARAC"/>
    <property type="match status" value="1"/>
</dbReference>
<dbReference type="PANTHER" id="PTHR47893:SF1">
    <property type="entry name" value="REGULATORY PROTEIN PCHR"/>
    <property type="match status" value="1"/>
</dbReference>
<keyword evidence="7" id="KW-1185">Reference proteome</keyword>
<dbReference type="Proteomes" id="UP000739180">
    <property type="component" value="Unassembled WGS sequence"/>
</dbReference>
<dbReference type="InterPro" id="IPR009057">
    <property type="entry name" value="Homeodomain-like_sf"/>
</dbReference>
<organism evidence="6 7">
    <name type="scientific">Alloalcanivorax gelatiniphagus</name>
    <dbReference type="NCBI Taxonomy" id="1194167"/>
    <lineage>
        <taxon>Bacteria</taxon>
        <taxon>Pseudomonadati</taxon>
        <taxon>Pseudomonadota</taxon>
        <taxon>Gammaproteobacteria</taxon>
        <taxon>Oceanospirillales</taxon>
        <taxon>Alcanivoracaceae</taxon>
        <taxon>Alloalcanivorax</taxon>
    </lineage>
</organism>
<keyword evidence="2" id="KW-0238">DNA-binding</keyword>
<evidence type="ECO:0000256" key="2">
    <source>
        <dbReference type="ARBA" id="ARBA00023125"/>
    </source>
</evidence>
<keyword evidence="1" id="KW-0805">Transcription regulation</keyword>
<dbReference type="PROSITE" id="PS00041">
    <property type="entry name" value="HTH_ARAC_FAMILY_1"/>
    <property type="match status" value="2"/>
</dbReference>
<feature type="compositionally biased region" description="Pro residues" evidence="4">
    <location>
        <begin position="1"/>
        <end position="12"/>
    </location>
</feature>
<comment type="caution">
    <text evidence="6">The sequence shown here is derived from an EMBL/GenBank/DDBJ whole genome shotgun (WGS) entry which is preliminary data.</text>
</comment>
<dbReference type="RefSeq" id="WP_138774202.1">
    <property type="nucleotide sequence ID" value="NZ_JBHSSX010000242.1"/>
</dbReference>
<evidence type="ECO:0000313" key="7">
    <source>
        <dbReference type="Proteomes" id="UP000739180"/>
    </source>
</evidence>
<dbReference type="InterPro" id="IPR018062">
    <property type="entry name" value="HTH_AraC-typ_CS"/>
</dbReference>
<evidence type="ECO:0000256" key="3">
    <source>
        <dbReference type="ARBA" id="ARBA00023163"/>
    </source>
</evidence>
<evidence type="ECO:0000313" key="6">
    <source>
        <dbReference type="EMBL" id="TMW10593.1"/>
    </source>
</evidence>
<reference evidence="6 7" key="1">
    <citation type="submission" date="2019-05" db="EMBL/GenBank/DDBJ databases">
        <title>Genome of Alcanivorax gelatiniphagus, an oil degrading marine bacteria.</title>
        <authorList>
            <person name="Kwon K.K."/>
        </authorList>
    </citation>
    <scope>NUCLEOTIDE SEQUENCE [LARGE SCALE GENOMIC DNA]</scope>
    <source>
        <strain evidence="6 7">MEBiC 08158</strain>
    </source>
</reference>
<dbReference type="PROSITE" id="PS01124">
    <property type="entry name" value="HTH_ARAC_FAMILY_2"/>
    <property type="match status" value="1"/>
</dbReference>
<dbReference type="Pfam" id="PF12833">
    <property type="entry name" value="HTH_18"/>
    <property type="match status" value="1"/>
</dbReference>
<proteinExistence type="predicted"/>
<dbReference type="SUPFAM" id="SSF46689">
    <property type="entry name" value="Homeodomain-like"/>
    <property type="match status" value="2"/>
</dbReference>
<feature type="domain" description="HTH araC/xylS-type" evidence="5">
    <location>
        <begin position="206"/>
        <end position="302"/>
    </location>
</feature>
<feature type="region of interest" description="Disordered" evidence="4">
    <location>
        <begin position="1"/>
        <end position="24"/>
    </location>
</feature>
<evidence type="ECO:0000256" key="1">
    <source>
        <dbReference type="ARBA" id="ARBA00023015"/>
    </source>
</evidence>
<dbReference type="InterPro" id="IPR018060">
    <property type="entry name" value="HTH_AraC"/>
</dbReference>
<evidence type="ECO:0000259" key="5">
    <source>
        <dbReference type="PROSITE" id="PS01124"/>
    </source>
</evidence>